<organism evidence="1 2">
    <name type="scientific">Scylla paramamosain</name>
    <name type="common">Mud crab</name>
    <dbReference type="NCBI Taxonomy" id="85552"/>
    <lineage>
        <taxon>Eukaryota</taxon>
        <taxon>Metazoa</taxon>
        <taxon>Ecdysozoa</taxon>
        <taxon>Arthropoda</taxon>
        <taxon>Crustacea</taxon>
        <taxon>Multicrustacea</taxon>
        <taxon>Malacostraca</taxon>
        <taxon>Eumalacostraca</taxon>
        <taxon>Eucarida</taxon>
        <taxon>Decapoda</taxon>
        <taxon>Pleocyemata</taxon>
        <taxon>Brachyura</taxon>
        <taxon>Eubrachyura</taxon>
        <taxon>Portunoidea</taxon>
        <taxon>Portunidae</taxon>
        <taxon>Portuninae</taxon>
        <taxon>Scylla</taxon>
    </lineage>
</organism>
<sequence length="135" mass="14979">MARPAVTRGRREVARAEKGRLFCHKEGRGKWGRGRVVVVVVVVDGRPRGAGTSWTQHVTCLRAKELDSVSCRGARKYLWFAWVVSVGNVIRRRTGGSGSYGLRCDTVLAEIVRLLKFVRGGGRLGARLMQTEWGV</sequence>
<accession>A0AAW0V3R8</accession>
<keyword evidence="2" id="KW-1185">Reference proteome</keyword>
<dbReference type="AlphaFoldDB" id="A0AAW0V3R8"/>
<protein>
    <submittedName>
        <fullName evidence="1">Uncharacterized protein</fullName>
    </submittedName>
</protein>
<evidence type="ECO:0000313" key="2">
    <source>
        <dbReference type="Proteomes" id="UP001487740"/>
    </source>
</evidence>
<comment type="caution">
    <text evidence="1">The sequence shown here is derived from an EMBL/GenBank/DDBJ whole genome shotgun (WGS) entry which is preliminary data.</text>
</comment>
<evidence type="ECO:0000313" key="1">
    <source>
        <dbReference type="EMBL" id="KAK8406846.1"/>
    </source>
</evidence>
<reference evidence="1 2" key="1">
    <citation type="submission" date="2023-03" db="EMBL/GenBank/DDBJ databases">
        <title>High-quality genome of Scylla paramamosain provides insights in environmental adaptation.</title>
        <authorList>
            <person name="Zhang L."/>
        </authorList>
    </citation>
    <scope>NUCLEOTIDE SEQUENCE [LARGE SCALE GENOMIC DNA]</scope>
    <source>
        <strain evidence="1">LZ_2023a</strain>
        <tissue evidence="1">Muscle</tissue>
    </source>
</reference>
<gene>
    <name evidence="1" type="ORF">O3P69_007420</name>
</gene>
<dbReference type="Proteomes" id="UP001487740">
    <property type="component" value="Unassembled WGS sequence"/>
</dbReference>
<name>A0AAW0V3R8_SCYPA</name>
<dbReference type="EMBL" id="JARAKH010000002">
    <property type="protein sequence ID" value="KAK8406846.1"/>
    <property type="molecule type" value="Genomic_DNA"/>
</dbReference>
<proteinExistence type="predicted"/>